<dbReference type="AlphaFoldDB" id="A0A218Z0P4"/>
<dbReference type="InParanoid" id="A0A218Z0P4"/>
<reference evidence="2 3" key="1">
    <citation type="submission" date="2017-04" db="EMBL/GenBank/DDBJ databases">
        <title>Draft genome sequence of Marssonina coronaria NL1: causal agent of apple blotch.</title>
        <authorList>
            <person name="Cheng Q."/>
        </authorList>
    </citation>
    <scope>NUCLEOTIDE SEQUENCE [LARGE SCALE GENOMIC DNA]</scope>
    <source>
        <strain evidence="2 3">NL1</strain>
    </source>
</reference>
<evidence type="ECO:0000313" key="2">
    <source>
        <dbReference type="EMBL" id="OWP01619.1"/>
    </source>
</evidence>
<name>A0A218Z0P4_9HELO</name>
<organism evidence="2 3">
    <name type="scientific">Diplocarpon coronariae</name>
    <dbReference type="NCBI Taxonomy" id="2795749"/>
    <lineage>
        <taxon>Eukaryota</taxon>
        <taxon>Fungi</taxon>
        <taxon>Dikarya</taxon>
        <taxon>Ascomycota</taxon>
        <taxon>Pezizomycotina</taxon>
        <taxon>Leotiomycetes</taxon>
        <taxon>Helotiales</taxon>
        <taxon>Drepanopezizaceae</taxon>
        <taxon>Diplocarpon</taxon>
    </lineage>
</organism>
<keyword evidence="3" id="KW-1185">Reference proteome</keyword>
<dbReference type="Proteomes" id="UP000242519">
    <property type="component" value="Unassembled WGS sequence"/>
</dbReference>
<evidence type="ECO:0000313" key="3">
    <source>
        <dbReference type="Proteomes" id="UP000242519"/>
    </source>
</evidence>
<dbReference type="EMBL" id="MZNU01000266">
    <property type="protein sequence ID" value="OWP01619.1"/>
    <property type="molecule type" value="Genomic_DNA"/>
</dbReference>
<feature type="compositionally biased region" description="Polar residues" evidence="1">
    <location>
        <begin position="53"/>
        <end position="66"/>
    </location>
</feature>
<sequence length="90" mass="9446">MSRAFLVAASTTVLLPTTPPLCNGPPQQSSAEGVCNDAHPSGRRFGAAKASAPATQADRNSTPTTTRIDELSSPLQLPPHVIDWRILDPA</sequence>
<gene>
    <name evidence="2" type="ORF">B2J93_2135</name>
</gene>
<feature type="region of interest" description="Disordered" evidence="1">
    <location>
        <begin position="19"/>
        <end position="74"/>
    </location>
</feature>
<proteinExistence type="predicted"/>
<protein>
    <submittedName>
        <fullName evidence="2">Uncharacterized protein</fullName>
    </submittedName>
</protein>
<accession>A0A218Z0P4</accession>
<evidence type="ECO:0000256" key="1">
    <source>
        <dbReference type="SAM" id="MobiDB-lite"/>
    </source>
</evidence>
<comment type="caution">
    <text evidence="2">The sequence shown here is derived from an EMBL/GenBank/DDBJ whole genome shotgun (WGS) entry which is preliminary data.</text>
</comment>